<dbReference type="PANTHER" id="PTHR22847">
    <property type="entry name" value="WD40 REPEAT PROTEIN"/>
    <property type="match status" value="1"/>
</dbReference>
<evidence type="ECO:0000256" key="1">
    <source>
        <dbReference type="ARBA" id="ARBA00022574"/>
    </source>
</evidence>
<dbReference type="InterPro" id="IPR015943">
    <property type="entry name" value="WD40/YVTN_repeat-like_dom_sf"/>
</dbReference>
<evidence type="ECO:0000256" key="5">
    <source>
        <dbReference type="SAM" id="SignalP"/>
    </source>
</evidence>
<keyword evidence="5" id="KW-0732">Signal</keyword>
<evidence type="ECO:0000256" key="3">
    <source>
        <dbReference type="PROSITE-ProRule" id="PRU00221"/>
    </source>
</evidence>
<evidence type="ECO:0000313" key="7">
    <source>
        <dbReference type="Proteomes" id="UP001530293"/>
    </source>
</evidence>
<comment type="caution">
    <text evidence="6">The sequence shown here is derived from an EMBL/GenBank/DDBJ whole genome shotgun (WGS) entry which is preliminary data.</text>
</comment>
<feature type="region of interest" description="Disordered" evidence="4">
    <location>
        <begin position="71"/>
        <end position="106"/>
    </location>
</feature>
<proteinExistence type="predicted"/>
<evidence type="ECO:0000256" key="2">
    <source>
        <dbReference type="ARBA" id="ARBA00022737"/>
    </source>
</evidence>
<evidence type="ECO:0000256" key="4">
    <source>
        <dbReference type="SAM" id="MobiDB-lite"/>
    </source>
</evidence>
<reference evidence="6 7" key="1">
    <citation type="submission" date="2024-10" db="EMBL/GenBank/DDBJ databases">
        <title>Updated reference genomes for cyclostephanoid diatoms.</title>
        <authorList>
            <person name="Roberts W.R."/>
            <person name="Alverson A.J."/>
        </authorList>
    </citation>
    <scope>NUCLEOTIDE SEQUENCE [LARGE SCALE GENOMIC DNA]</scope>
    <source>
        <strain evidence="6 7">AJA232-27</strain>
    </source>
</reference>
<accession>A0ABD3MGA1</accession>
<keyword evidence="2" id="KW-0677">Repeat</keyword>
<sequence length="572" mass="62120">MIIQSHGISAVVALMLLLLLAPVDSFAPPATRHRGTTTTGLSVPVPYALHVPTSCSSGTSWSSLKYYHGSRSDSDDDNELLPSALPKATTTDLNDEKRRSSSNNNIDSIYDDIDQDALCDYEDVDCHSFLPQTQFYSSTLLPSDTYLASQLKTRSDSIEQERIDHNWKTATCPTSFVSISNSDYIRRVDMETYPIVVCGGARGGVYVVNLDTKNVIGMVEGMHLSQVVVEDERGNNHANMAKEAMEKLYGKLDGGGVVSVAIHGDIIASSGREGGVRLWKVNHNQNDSISESEEGIAIGNNNLVSLGTIPDVDHTIVTCLKFDYNDRLWTACFDGTVRAYNVAEYSNDSNVDGVFSHRMPLFQTDFTDSVLDMHLCEELQVGVCATADGGAALFHMNDGQFFGGIILSQVSARSVLILKHRNGMDYSVLCGTSDGIIHSLPLNINAEIGSIYEENPFRVSETTDTAIKPRHVGPVMCMTSPGDGIFVSGGQDGALRVWNCFESSSSGTDDDAKLSKDGSIENNNIRQTKCMYALTGYKLWLGSACTDGKRLVSDGGENSIVIRDFSSGSKNQ</sequence>
<dbReference type="SUPFAM" id="SSF50998">
    <property type="entry name" value="Quinoprotein alcohol dehydrogenase-like"/>
    <property type="match status" value="1"/>
</dbReference>
<dbReference type="SMART" id="SM00320">
    <property type="entry name" value="WD40"/>
    <property type="match status" value="3"/>
</dbReference>
<evidence type="ECO:0000313" key="6">
    <source>
        <dbReference type="EMBL" id="KAL3763069.1"/>
    </source>
</evidence>
<feature type="signal peptide" evidence="5">
    <location>
        <begin position="1"/>
        <end position="25"/>
    </location>
</feature>
<keyword evidence="1 3" id="KW-0853">WD repeat</keyword>
<dbReference type="GO" id="GO:1990234">
    <property type="term" value="C:transferase complex"/>
    <property type="evidence" value="ECO:0007669"/>
    <property type="project" value="UniProtKB-ARBA"/>
</dbReference>
<dbReference type="InterPro" id="IPR036322">
    <property type="entry name" value="WD40_repeat_dom_sf"/>
</dbReference>
<feature type="repeat" description="WD" evidence="3">
    <location>
        <begin position="480"/>
        <end position="499"/>
    </location>
</feature>
<dbReference type="EMBL" id="JALLBG020000129">
    <property type="protein sequence ID" value="KAL3763069.1"/>
    <property type="molecule type" value="Genomic_DNA"/>
</dbReference>
<dbReference type="SUPFAM" id="SSF50978">
    <property type="entry name" value="WD40 repeat-like"/>
    <property type="match status" value="1"/>
</dbReference>
<feature type="chain" id="PRO_5044851361" description="Guanine nucleotide-binding protein subunit beta-like protein" evidence="5">
    <location>
        <begin position="26"/>
        <end position="572"/>
    </location>
</feature>
<dbReference type="AlphaFoldDB" id="A0ABD3MGA1"/>
<dbReference type="InterPro" id="IPR001680">
    <property type="entry name" value="WD40_rpt"/>
</dbReference>
<dbReference type="PANTHER" id="PTHR22847:SF637">
    <property type="entry name" value="WD REPEAT DOMAIN 5B"/>
    <property type="match status" value="1"/>
</dbReference>
<protein>
    <recommendedName>
        <fullName evidence="8">Guanine nucleotide-binding protein subunit beta-like protein</fullName>
    </recommendedName>
</protein>
<dbReference type="Pfam" id="PF00400">
    <property type="entry name" value="WD40"/>
    <property type="match status" value="2"/>
</dbReference>
<dbReference type="Gene3D" id="2.130.10.10">
    <property type="entry name" value="YVTN repeat-like/Quinoprotein amine dehydrogenase"/>
    <property type="match status" value="1"/>
</dbReference>
<dbReference type="InterPro" id="IPR011047">
    <property type="entry name" value="Quinoprotein_ADH-like_sf"/>
</dbReference>
<dbReference type="PROSITE" id="PS50082">
    <property type="entry name" value="WD_REPEATS_2"/>
    <property type="match status" value="1"/>
</dbReference>
<dbReference type="Proteomes" id="UP001530293">
    <property type="component" value="Unassembled WGS sequence"/>
</dbReference>
<name>A0ABD3MGA1_9STRA</name>
<organism evidence="6 7">
    <name type="scientific">Discostella pseudostelligera</name>
    <dbReference type="NCBI Taxonomy" id="259834"/>
    <lineage>
        <taxon>Eukaryota</taxon>
        <taxon>Sar</taxon>
        <taxon>Stramenopiles</taxon>
        <taxon>Ochrophyta</taxon>
        <taxon>Bacillariophyta</taxon>
        <taxon>Coscinodiscophyceae</taxon>
        <taxon>Thalassiosirophycidae</taxon>
        <taxon>Stephanodiscales</taxon>
        <taxon>Stephanodiscaceae</taxon>
        <taxon>Discostella</taxon>
    </lineage>
</organism>
<keyword evidence="7" id="KW-1185">Reference proteome</keyword>
<gene>
    <name evidence="6" type="ORF">ACHAWU_007775</name>
</gene>
<evidence type="ECO:0008006" key="8">
    <source>
        <dbReference type="Google" id="ProtNLM"/>
    </source>
</evidence>